<evidence type="ECO:0000256" key="1">
    <source>
        <dbReference type="ARBA" id="ARBA00008725"/>
    </source>
</evidence>
<comment type="similarity">
    <text evidence="1 4">Belongs to the PstS family.</text>
</comment>
<evidence type="ECO:0000259" key="7">
    <source>
        <dbReference type="Pfam" id="PF12849"/>
    </source>
</evidence>
<feature type="chain" id="PRO_5045503549" description="Phosphate-binding protein" evidence="6">
    <location>
        <begin position="17"/>
        <end position="370"/>
    </location>
</feature>
<dbReference type="InterPro" id="IPR005673">
    <property type="entry name" value="ABC_phos-bd_PstS"/>
</dbReference>
<feature type="region of interest" description="Disordered" evidence="5">
    <location>
        <begin position="28"/>
        <end position="54"/>
    </location>
</feature>
<feature type="domain" description="PBP" evidence="7">
    <location>
        <begin position="48"/>
        <end position="339"/>
    </location>
</feature>
<keyword evidence="2 4" id="KW-0813">Transport</keyword>
<dbReference type="EMBL" id="CP063845">
    <property type="protein sequence ID" value="UFP93184.1"/>
    <property type="molecule type" value="Genomic_DNA"/>
</dbReference>
<accession>A0ABY3PHT1</accession>
<keyword evidence="9" id="KW-1185">Reference proteome</keyword>
<evidence type="ECO:0000313" key="9">
    <source>
        <dbReference type="Proteomes" id="UP001054846"/>
    </source>
</evidence>
<dbReference type="NCBIfam" id="TIGR00975">
    <property type="entry name" value="3a0107s03"/>
    <property type="match status" value="1"/>
</dbReference>
<evidence type="ECO:0000313" key="8">
    <source>
        <dbReference type="EMBL" id="UFP93184.1"/>
    </source>
</evidence>
<dbReference type="Proteomes" id="UP001054846">
    <property type="component" value="Chromosome"/>
</dbReference>
<dbReference type="PANTHER" id="PTHR42996">
    <property type="entry name" value="PHOSPHATE-BINDING PROTEIN PSTS"/>
    <property type="match status" value="1"/>
</dbReference>
<evidence type="ECO:0000256" key="3">
    <source>
        <dbReference type="ARBA" id="ARBA00022592"/>
    </source>
</evidence>
<dbReference type="CDD" id="cd13565">
    <property type="entry name" value="PBP2_PstS"/>
    <property type="match status" value="1"/>
</dbReference>
<dbReference type="RefSeq" id="WP_418886900.1">
    <property type="nucleotide sequence ID" value="NZ_CP063845.1"/>
</dbReference>
<name>A0ABY3PHT1_9CYAN</name>
<evidence type="ECO:0000256" key="6">
    <source>
        <dbReference type="SAM" id="SignalP"/>
    </source>
</evidence>
<feature type="compositionally biased region" description="Low complexity" evidence="5">
    <location>
        <begin position="40"/>
        <end position="54"/>
    </location>
</feature>
<evidence type="ECO:0000256" key="2">
    <source>
        <dbReference type="ARBA" id="ARBA00022448"/>
    </source>
</evidence>
<keyword evidence="3 4" id="KW-0592">Phosphate transport</keyword>
<protein>
    <recommendedName>
        <fullName evidence="4">Phosphate-binding protein</fullName>
    </recommendedName>
</protein>
<dbReference type="PANTHER" id="PTHR42996:SF1">
    <property type="entry name" value="PHOSPHATE-BINDING PROTEIN PSTS"/>
    <property type="match status" value="1"/>
</dbReference>
<evidence type="ECO:0000256" key="4">
    <source>
        <dbReference type="PIRNR" id="PIRNR002756"/>
    </source>
</evidence>
<keyword evidence="6" id="KW-0732">Signal</keyword>
<dbReference type="SUPFAM" id="SSF53850">
    <property type="entry name" value="Periplasmic binding protein-like II"/>
    <property type="match status" value="1"/>
</dbReference>
<gene>
    <name evidence="8" type="primary">pstS</name>
    <name evidence="8" type="ORF">ISF26_15390</name>
</gene>
<dbReference type="PIRSF" id="PIRSF002756">
    <property type="entry name" value="PstS"/>
    <property type="match status" value="1"/>
</dbReference>
<evidence type="ECO:0000256" key="5">
    <source>
        <dbReference type="SAM" id="MobiDB-lite"/>
    </source>
</evidence>
<dbReference type="InterPro" id="IPR050962">
    <property type="entry name" value="Phosphate-bind_PstS"/>
</dbReference>
<proteinExistence type="inferred from homology"/>
<dbReference type="Pfam" id="PF12849">
    <property type="entry name" value="PBP_like_2"/>
    <property type="match status" value="1"/>
</dbReference>
<dbReference type="Gene3D" id="3.40.190.10">
    <property type="entry name" value="Periplasmic binding protein-like II"/>
    <property type="match status" value="2"/>
</dbReference>
<reference evidence="8 9" key="1">
    <citation type="journal article" date="2021" name="Genome Biol. Evol.">
        <title>Complete Genome Sequencing of a Novel Gloeobacter Species from a Waterfall Cave in Mexico.</title>
        <authorList>
            <person name="Saw J.H."/>
            <person name="Cardona T."/>
            <person name="Montejano G."/>
        </authorList>
    </citation>
    <scope>NUCLEOTIDE SEQUENCE [LARGE SCALE GENOMIC DNA]</scope>
    <source>
        <strain evidence="8">MG652769</strain>
    </source>
</reference>
<organism evidence="8 9">
    <name type="scientific">Gloeobacter morelensis MG652769</name>
    <dbReference type="NCBI Taxonomy" id="2781736"/>
    <lineage>
        <taxon>Bacteria</taxon>
        <taxon>Bacillati</taxon>
        <taxon>Cyanobacteriota</taxon>
        <taxon>Cyanophyceae</taxon>
        <taxon>Gloeobacterales</taxon>
        <taxon>Gloeobacteraceae</taxon>
        <taxon>Gloeobacter</taxon>
        <taxon>Gloeobacter morelensis</taxon>
    </lineage>
</organism>
<feature type="signal peptide" evidence="6">
    <location>
        <begin position="1"/>
        <end position="16"/>
    </location>
</feature>
<dbReference type="InterPro" id="IPR024370">
    <property type="entry name" value="PBP_domain"/>
</dbReference>
<sequence length="370" mass="38900">MVTRATLIRRILPVLAATLGANLLLSQCQSSPPEGPSATAPGPEGTPSSAPAGAATLSGAGATFPAPLYQRWFYDYGQANPNVKVSYQGVGSGAGIKQFQSKTVDFAASDVAMSDEEIAAVPADRGVVLLPMTAGSVVLIYNVPGAPENLKLSRAVYSDIFLGKIKNWNDPKIAELNPGVKLPDLAATVVRRADGSGTTGVFTRHLSAVSPEWKTKVGEGIAVKWPTGVGGKGNDGVTAQVQQNPGSIGYVEYGYAVNNKLPYASLENKDGNYVLPTLENSAAALASVELPADLRAFIADPPGKDSYPLVTYTWILAPKKMDTPEKATALKEVLKWCLTEGQKSSESLGYIELPKPVTERVLTAVEQIGS</sequence>